<evidence type="ECO:0000256" key="7">
    <source>
        <dbReference type="RuleBase" id="RU363032"/>
    </source>
</evidence>
<keyword evidence="4 7" id="KW-0812">Transmembrane</keyword>
<feature type="transmembrane region" description="Helical" evidence="7">
    <location>
        <begin position="126"/>
        <end position="148"/>
    </location>
</feature>
<keyword evidence="11" id="KW-1185">Reference proteome</keyword>
<feature type="region of interest" description="Disordered" evidence="8">
    <location>
        <begin position="1"/>
        <end position="31"/>
    </location>
</feature>
<gene>
    <name evidence="10" type="ORF">H9C73_02505</name>
</gene>
<dbReference type="InterPro" id="IPR000515">
    <property type="entry name" value="MetI-like"/>
</dbReference>
<feature type="transmembrane region" description="Helical" evidence="7">
    <location>
        <begin position="248"/>
        <end position="269"/>
    </location>
</feature>
<evidence type="ECO:0000256" key="4">
    <source>
        <dbReference type="ARBA" id="ARBA00022692"/>
    </source>
</evidence>
<evidence type="ECO:0000259" key="9">
    <source>
        <dbReference type="PROSITE" id="PS50928"/>
    </source>
</evidence>
<keyword evidence="6 7" id="KW-0472">Membrane</keyword>
<dbReference type="CDD" id="cd06261">
    <property type="entry name" value="TM_PBP2"/>
    <property type="match status" value="1"/>
</dbReference>
<dbReference type="Proteomes" id="UP000810171">
    <property type="component" value="Unassembled WGS sequence"/>
</dbReference>
<feature type="transmembrane region" description="Helical" evidence="7">
    <location>
        <begin position="275"/>
        <end position="295"/>
    </location>
</feature>
<organism evidence="10 11">
    <name type="scientific">Marinobacterium alkalitolerans</name>
    <dbReference type="NCBI Taxonomy" id="1542925"/>
    <lineage>
        <taxon>Bacteria</taxon>
        <taxon>Pseudomonadati</taxon>
        <taxon>Pseudomonadota</taxon>
        <taxon>Gammaproteobacteria</taxon>
        <taxon>Oceanospirillales</taxon>
        <taxon>Oceanospirillaceae</taxon>
        <taxon>Marinobacterium</taxon>
    </lineage>
</organism>
<dbReference type="EMBL" id="JACVEW010000003">
    <property type="protein sequence ID" value="MBP0047595.1"/>
    <property type="molecule type" value="Genomic_DNA"/>
</dbReference>
<comment type="similarity">
    <text evidence="7">Belongs to the binding-protein-dependent transport system permease family.</text>
</comment>
<comment type="caution">
    <text evidence="10">The sequence shown here is derived from an EMBL/GenBank/DDBJ whole genome shotgun (WGS) entry which is preliminary data.</text>
</comment>
<dbReference type="PANTHER" id="PTHR30151">
    <property type="entry name" value="ALKANE SULFONATE ABC TRANSPORTER-RELATED, MEMBRANE SUBUNIT"/>
    <property type="match status" value="1"/>
</dbReference>
<evidence type="ECO:0000256" key="5">
    <source>
        <dbReference type="ARBA" id="ARBA00022989"/>
    </source>
</evidence>
<accession>A0ABS3Z8H0</accession>
<name>A0ABS3Z8H0_9GAMM</name>
<comment type="subcellular location">
    <subcellularLocation>
        <location evidence="1 7">Cell membrane</location>
        <topology evidence="1 7">Multi-pass membrane protein</topology>
    </subcellularLocation>
</comment>
<protein>
    <submittedName>
        <fullName evidence="10">ABC transporter permease subunit</fullName>
    </submittedName>
</protein>
<keyword evidence="3" id="KW-1003">Cell membrane</keyword>
<evidence type="ECO:0000313" key="11">
    <source>
        <dbReference type="Proteomes" id="UP000810171"/>
    </source>
</evidence>
<dbReference type="Pfam" id="PF00528">
    <property type="entry name" value="BPD_transp_1"/>
    <property type="match status" value="1"/>
</dbReference>
<keyword evidence="5 7" id="KW-1133">Transmembrane helix</keyword>
<evidence type="ECO:0000256" key="8">
    <source>
        <dbReference type="SAM" id="MobiDB-lite"/>
    </source>
</evidence>
<dbReference type="Gene3D" id="1.10.3720.10">
    <property type="entry name" value="MetI-like"/>
    <property type="match status" value="1"/>
</dbReference>
<feature type="domain" description="ABC transmembrane type-1" evidence="9">
    <location>
        <begin position="119"/>
        <end position="299"/>
    </location>
</feature>
<proteinExistence type="inferred from homology"/>
<dbReference type="PANTHER" id="PTHR30151:SF25">
    <property type="entry name" value="TAURINE TRANSPORT SYSTEM PERMEASE PROTEIN TAUC"/>
    <property type="match status" value="1"/>
</dbReference>
<sequence length="312" mass="33686">MLAQKTLDNPELMTDAEPAEVPPSPSRQEVRPAPTLLQRAARLFAAGPAKPGDAFGAPGQGRSLAISIVTALSLIGLWFLSTTAGWVEPLFLPSPTAVIARFWEVLTEGFANATLIEHTGWSMLRVFGAFALALVTAVPIGIFMGVNRIARGLFDPIIEFYRPLPPLAYLPLVIIWLGIGETSKIVLIYMAIFAPMALSARAGVKSVAIEQIHAAYSMGASRWQVVRHIILKSALPEILTGMRIGIGFGWTTLVAAEMVAAQAGLGFMVLNAAEFLVTDVVIMGIIVIGIIAYLFDLLMRFAERKLVPWKGH</sequence>
<evidence type="ECO:0000313" key="10">
    <source>
        <dbReference type="EMBL" id="MBP0047595.1"/>
    </source>
</evidence>
<dbReference type="InterPro" id="IPR035906">
    <property type="entry name" value="MetI-like_sf"/>
</dbReference>
<keyword evidence="2 7" id="KW-0813">Transport</keyword>
<evidence type="ECO:0000256" key="6">
    <source>
        <dbReference type="ARBA" id="ARBA00023136"/>
    </source>
</evidence>
<evidence type="ECO:0000256" key="1">
    <source>
        <dbReference type="ARBA" id="ARBA00004651"/>
    </source>
</evidence>
<feature type="transmembrane region" description="Helical" evidence="7">
    <location>
        <begin position="185"/>
        <end position="204"/>
    </location>
</feature>
<feature type="transmembrane region" description="Helical" evidence="7">
    <location>
        <begin position="160"/>
        <end position="179"/>
    </location>
</feature>
<dbReference type="SUPFAM" id="SSF161098">
    <property type="entry name" value="MetI-like"/>
    <property type="match status" value="1"/>
</dbReference>
<reference evidence="10 11" key="1">
    <citation type="submission" date="2020-09" db="EMBL/GenBank/DDBJ databases">
        <authorList>
            <person name="Tanuku N.R.S."/>
        </authorList>
    </citation>
    <scope>NUCLEOTIDE SEQUENCE [LARGE SCALE GENOMIC DNA]</scope>
    <source>
        <strain evidence="10 11">AK62</strain>
    </source>
</reference>
<dbReference type="RefSeq" id="WP_209286207.1">
    <property type="nucleotide sequence ID" value="NZ_JACVEW010000003.1"/>
</dbReference>
<dbReference type="PROSITE" id="PS50928">
    <property type="entry name" value="ABC_TM1"/>
    <property type="match status" value="1"/>
</dbReference>
<feature type="transmembrane region" description="Helical" evidence="7">
    <location>
        <begin position="64"/>
        <end position="87"/>
    </location>
</feature>
<evidence type="ECO:0000256" key="2">
    <source>
        <dbReference type="ARBA" id="ARBA00022448"/>
    </source>
</evidence>
<evidence type="ECO:0000256" key="3">
    <source>
        <dbReference type="ARBA" id="ARBA00022475"/>
    </source>
</evidence>